<proteinExistence type="predicted"/>
<dbReference type="RefSeq" id="WP_035895784.1">
    <property type="nucleotide sequence ID" value="NZ_KV441804.1"/>
</dbReference>
<comment type="caution">
    <text evidence="1">The sequence shown here is derived from an EMBL/GenBank/DDBJ whole genome shotgun (WGS) entry which is preliminary data.</text>
</comment>
<accession>A0A0W0X363</accession>
<name>A0A0W0X363_9GAMM</name>
<sequence length="547" mass="62712">MTDNTNSLERWINDIAMLIEQSKHLDPEHYAHFLQEPELALQLVDLIDALDEAAAEDDRAYYSACIFALEICIAQLQSAIEADNKLAAKRLKELMSHMAAAIDAGKHSLSFWLPALNAFYEVHVELSEELKAAYFNLANEDDALAPEDTISHLNSIRDLIEELSDLSVFDIAENFFAQSYAMPADFFADLVIDLYSIQEGQDIALLHLLHPKEEVRAMVVATLEVIIDKITLNSMSLSRLQAIKHWYPPSYHEQFDRWIKKQRKKGVLFPGGSSKKPYMEIKASEVDGSGAQGIFIHFRKNRKHQLCGLLFKQDTGIKDAWITPVISAADVTRYYDDSFDGSVLLRAVDIPYLELFANHFLALTIEHGNMPDLHLLEMQEVLGLQFIPCKLDVAHVLEQLTVQLSPFTPERMREAFNRSKSWSKDKQFTESWFVENAQIDRLVNRHCSYVDGVKVCQFDKAMAAVFADEMELHRERWIFHFLWVSLWLKPKARKNEQTWQDCLFIAYGIHNGLPLDSIPIMKAICHQSVVNSIETMQERRTYLTGES</sequence>
<protein>
    <submittedName>
        <fullName evidence="1">Uncharacterized protein</fullName>
    </submittedName>
</protein>
<evidence type="ECO:0000313" key="1">
    <source>
        <dbReference type="EMBL" id="KTD39019.1"/>
    </source>
</evidence>
<gene>
    <name evidence="1" type="ORF">Loak_1140</name>
</gene>
<dbReference type="Proteomes" id="UP000054858">
    <property type="component" value="Unassembled WGS sequence"/>
</dbReference>
<dbReference type="EMBL" id="LNYP01000023">
    <property type="protein sequence ID" value="KTD39019.1"/>
    <property type="molecule type" value="Genomic_DNA"/>
</dbReference>
<dbReference type="AlphaFoldDB" id="A0A0W0X363"/>
<evidence type="ECO:0000313" key="2">
    <source>
        <dbReference type="Proteomes" id="UP000054858"/>
    </source>
</evidence>
<reference evidence="1 2" key="1">
    <citation type="submission" date="2015-11" db="EMBL/GenBank/DDBJ databases">
        <title>Genomic analysis of 38 Legionella species identifies large and diverse effector repertoires.</title>
        <authorList>
            <person name="Burstein D."/>
            <person name="Amaro F."/>
            <person name="Zusman T."/>
            <person name="Lifshitz Z."/>
            <person name="Cohen O."/>
            <person name="Gilbert J.A."/>
            <person name="Pupko T."/>
            <person name="Shuman H.A."/>
            <person name="Segal G."/>
        </authorList>
    </citation>
    <scope>NUCLEOTIDE SEQUENCE [LARGE SCALE GENOMIC DNA]</scope>
    <source>
        <strain evidence="1 2">Oak Ridge-10</strain>
    </source>
</reference>
<dbReference type="PATRIC" id="fig|29423.5.peg.1193"/>
<organism evidence="1 2">
    <name type="scientific">Legionella oakridgensis</name>
    <dbReference type="NCBI Taxonomy" id="29423"/>
    <lineage>
        <taxon>Bacteria</taxon>
        <taxon>Pseudomonadati</taxon>
        <taxon>Pseudomonadota</taxon>
        <taxon>Gammaproteobacteria</taxon>
        <taxon>Legionellales</taxon>
        <taxon>Legionellaceae</taxon>
        <taxon>Legionella</taxon>
    </lineage>
</organism>